<dbReference type="RefSeq" id="WP_344804280.1">
    <property type="nucleotide sequence ID" value="NZ_BAABAB010000015.1"/>
</dbReference>
<organism evidence="2 3">
    <name type="scientific">Microlunatus ginsengisoli</name>
    <dbReference type="NCBI Taxonomy" id="363863"/>
    <lineage>
        <taxon>Bacteria</taxon>
        <taxon>Bacillati</taxon>
        <taxon>Actinomycetota</taxon>
        <taxon>Actinomycetes</taxon>
        <taxon>Propionibacteriales</taxon>
        <taxon>Propionibacteriaceae</taxon>
        <taxon>Microlunatus</taxon>
    </lineage>
</organism>
<evidence type="ECO:0000313" key="3">
    <source>
        <dbReference type="Proteomes" id="UP001501490"/>
    </source>
</evidence>
<proteinExistence type="predicted"/>
<reference evidence="3" key="1">
    <citation type="journal article" date="2019" name="Int. J. Syst. Evol. Microbiol.">
        <title>The Global Catalogue of Microorganisms (GCM) 10K type strain sequencing project: providing services to taxonomists for standard genome sequencing and annotation.</title>
        <authorList>
            <consortium name="The Broad Institute Genomics Platform"/>
            <consortium name="The Broad Institute Genome Sequencing Center for Infectious Disease"/>
            <person name="Wu L."/>
            <person name="Ma J."/>
        </authorList>
    </citation>
    <scope>NUCLEOTIDE SEQUENCE [LARGE SCALE GENOMIC DNA]</scope>
    <source>
        <strain evidence="3">JCM 16929</strain>
    </source>
</reference>
<accession>A0ABP6ZWF1</accession>
<evidence type="ECO:0000259" key="1">
    <source>
        <dbReference type="PROSITE" id="PS51186"/>
    </source>
</evidence>
<feature type="domain" description="N-acetyltransferase" evidence="1">
    <location>
        <begin position="16"/>
        <end position="184"/>
    </location>
</feature>
<evidence type="ECO:0000313" key="2">
    <source>
        <dbReference type="EMBL" id="GAA3619023.1"/>
    </source>
</evidence>
<gene>
    <name evidence="2" type="ORF">GCM10022236_21620</name>
</gene>
<dbReference type="InterPro" id="IPR000182">
    <property type="entry name" value="GNAT_dom"/>
</dbReference>
<dbReference type="PROSITE" id="PS51186">
    <property type="entry name" value="GNAT"/>
    <property type="match status" value="1"/>
</dbReference>
<name>A0ABP6ZWF1_9ACTN</name>
<keyword evidence="3" id="KW-1185">Reference proteome</keyword>
<dbReference type="EMBL" id="BAABAB010000015">
    <property type="protein sequence ID" value="GAA3619023.1"/>
    <property type="molecule type" value="Genomic_DNA"/>
</dbReference>
<dbReference type="PANTHER" id="PTHR43441">
    <property type="entry name" value="RIBOSOMAL-PROTEIN-SERINE ACETYLTRANSFERASE"/>
    <property type="match status" value="1"/>
</dbReference>
<dbReference type="PANTHER" id="PTHR43441:SF11">
    <property type="entry name" value="RIBOSOMAL-PROTEIN-SERINE ACETYLTRANSFERASE"/>
    <property type="match status" value="1"/>
</dbReference>
<protein>
    <submittedName>
        <fullName evidence="2">GNAT family protein</fullName>
    </submittedName>
</protein>
<comment type="caution">
    <text evidence="2">The sequence shown here is derived from an EMBL/GenBank/DDBJ whole genome shotgun (WGS) entry which is preliminary data.</text>
</comment>
<dbReference type="Proteomes" id="UP001501490">
    <property type="component" value="Unassembled WGS sequence"/>
</dbReference>
<sequence>MDLPFRLTEPVRTERLLLRRFAATDVDELLPIHADPDAVRYVPYPPRDRQAVEDVLLRKVASTRLGQDGDLLELAATRADTGALIGDLLLALRSVEHQTLEVGYIFAAAQTGQGFATEAVRALLQLAFGPIGARRVIARVDTRNEPSRALLRRIGFRQEAELIENEWFKGELTSEADYAFLAREWPPAHRPTTPPDRLAR</sequence>
<dbReference type="InterPro" id="IPR051908">
    <property type="entry name" value="Ribosomal_N-acetyltransferase"/>
</dbReference>
<dbReference type="SUPFAM" id="SSF55729">
    <property type="entry name" value="Acyl-CoA N-acyltransferases (Nat)"/>
    <property type="match status" value="1"/>
</dbReference>
<dbReference type="Pfam" id="PF13302">
    <property type="entry name" value="Acetyltransf_3"/>
    <property type="match status" value="1"/>
</dbReference>
<dbReference type="Gene3D" id="3.40.630.30">
    <property type="match status" value="1"/>
</dbReference>
<dbReference type="InterPro" id="IPR016181">
    <property type="entry name" value="Acyl_CoA_acyltransferase"/>
</dbReference>